<organism evidence="1 2">
    <name type="scientific">Tagetes erecta</name>
    <name type="common">African marigold</name>
    <dbReference type="NCBI Taxonomy" id="13708"/>
    <lineage>
        <taxon>Eukaryota</taxon>
        <taxon>Viridiplantae</taxon>
        <taxon>Streptophyta</taxon>
        <taxon>Embryophyta</taxon>
        <taxon>Tracheophyta</taxon>
        <taxon>Spermatophyta</taxon>
        <taxon>Magnoliopsida</taxon>
        <taxon>eudicotyledons</taxon>
        <taxon>Gunneridae</taxon>
        <taxon>Pentapetalae</taxon>
        <taxon>asterids</taxon>
        <taxon>campanulids</taxon>
        <taxon>Asterales</taxon>
        <taxon>Asteraceae</taxon>
        <taxon>Asteroideae</taxon>
        <taxon>Heliantheae alliance</taxon>
        <taxon>Tageteae</taxon>
        <taxon>Tagetes</taxon>
    </lineage>
</organism>
<comment type="caution">
    <text evidence="1">The sequence shown here is derived from an EMBL/GenBank/DDBJ whole genome shotgun (WGS) entry which is preliminary data.</text>
</comment>
<evidence type="ECO:0000313" key="2">
    <source>
        <dbReference type="Proteomes" id="UP001229421"/>
    </source>
</evidence>
<name>A0AAD8P8N5_TARER</name>
<reference evidence="1" key="1">
    <citation type="journal article" date="2023" name="bioRxiv">
        <title>Improved chromosome-level genome assembly for marigold (Tagetes erecta).</title>
        <authorList>
            <person name="Jiang F."/>
            <person name="Yuan L."/>
            <person name="Wang S."/>
            <person name="Wang H."/>
            <person name="Xu D."/>
            <person name="Wang A."/>
            <person name="Fan W."/>
        </authorList>
    </citation>
    <scope>NUCLEOTIDE SEQUENCE</scope>
    <source>
        <strain evidence="1">WSJ</strain>
        <tissue evidence="1">Leaf</tissue>
    </source>
</reference>
<dbReference type="EMBL" id="JAUHHV010000001">
    <property type="protein sequence ID" value="KAK1436247.1"/>
    <property type="molecule type" value="Genomic_DNA"/>
</dbReference>
<keyword evidence="2" id="KW-1185">Reference proteome</keyword>
<sequence>MSRVRTRNLSPSTPLVTDLVAAFIQTAFRLHERVVVADNSGGRVVVVEGGGGGGRRRCGRWWWWSAVVVDDDGGSWPRHHFAFSLSNTRLCAFSLSHFAQLHSIHSSPQLNTSIDSVERCLLFAKE</sequence>
<proteinExistence type="predicted"/>
<dbReference type="AlphaFoldDB" id="A0AAD8P8N5"/>
<gene>
    <name evidence="1" type="ORF">QVD17_02026</name>
</gene>
<accession>A0AAD8P8N5</accession>
<dbReference type="Proteomes" id="UP001229421">
    <property type="component" value="Unassembled WGS sequence"/>
</dbReference>
<protein>
    <submittedName>
        <fullName evidence="1">Uncharacterized protein</fullName>
    </submittedName>
</protein>
<evidence type="ECO:0000313" key="1">
    <source>
        <dbReference type="EMBL" id="KAK1436247.1"/>
    </source>
</evidence>